<evidence type="ECO:0000313" key="3">
    <source>
        <dbReference type="EMBL" id="MBN8743687.1"/>
    </source>
</evidence>
<feature type="chain" id="PRO_5034248280" evidence="2">
    <location>
        <begin position="27"/>
        <end position="439"/>
    </location>
</feature>
<organism evidence="3 4">
    <name type="scientific">Thiomonas arsenitoxydans (strain DSM 22701 / CIP 110005 / 3As)</name>
    <dbReference type="NCBI Taxonomy" id="426114"/>
    <lineage>
        <taxon>Bacteria</taxon>
        <taxon>Pseudomonadati</taxon>
        <taxon>Pseudomonadota</taxon>
        <taxon>Betaproteobacteria</taxon>
        <taxon>Burkholderiales</taxon>
        <taxon>Thiomonas</taxon>
    </lineage>
</organism>
<feature type="signal peptide" evidence="2">
    <location>
        <begin position="1"/>
        <end position="26"/>
    </location>
</feature>
<dbReference type="InterPro" id="IPR021847">
    <property type="entry name" value="DUF3443"/>
</dbReference>
<feature type="region of interest" description="Disordered" evidence="1">
    <location>
        <begin position="31"/>
        <end position="65"/>
    </location>
</feature>
<evidence type="ECO:0000256" key="2">
    <source>
        <dbReference type="SAM" id="SignalP"/>
    </source>
</evidence>
<comment type="caution">
    <text evidence="3">The sequence shown here is derived from an EMBL/GenBank/DDBJ whole genome shotgun (WGS) entry which is preliminary data.</text>
</comment>
<dbReference type="Proteomes" id="UP000664800">
    <property type="component" value="Unassembled WGS sequence"/>
</dbReference>
<accession>A0A8I1MX99</accession>
<protein>
    <submittedName>
        <fullName evidence="3">DUF3443 domain-containing protein</fullName>
    </submittedName>
</protein>
<evidence type="ECO:0000256" key="1">
    <source>
        <dbReference type="SAM" id="MobiDB-lite"/>
    </source>
</evidence>
<proteinExistence type="predicted"/>
<reference evidence="3" key="1">
    <citation type="submission" date="2021-02" db="EMBL/GenBank/DDBJ databases">
        <title>Thiocyanate and organic carbon inputs drive convergent selection for specific autotrophic Afipia and Thiobacillus strains within complex microbiomes.</title>
        <authorList>
            <person name="Huddy R.J."/>
            <person name="Sachdeva R."/>
            <person name="Kadzinga F."/>
            <person name="Kantor R.S."/>
            <person name="Harrison S.T.L."/>
            <person name="Banfield J.F."/>
        </authorList>
    </citation>
    <scope>NUCLEOTIDE SEQUENCE</scope>
    <source>
        <strain evidence="3">SCN18_13_7_16_R3_B_64_19</strain>
    </source>
</reference>
<name>A0A8I1MX99_THIA3</name>
<feature type="compositionally biased region" description="Polar residues" evidence="1">
    <location>
        <begin position="46"/>
        <end position="61"/>
    </location>
</feature>
<keyword evidence="2" id="KW-0732">Signal</keyword>
<dbReference type="Pfam" id="PF11925">
    <property type="entry name" value="DUF3443"/>
    <property type="match status" value="1"/>
</dbReference>
<dbReference type="AlphaFoldDB" id="A0A8I1MX99"/>
<evidence type="ECO:0000313" key="4">
    <source>
        <dbReference type="Proteomes" id="UP000664800"/>
    </source>
</evidence>
<dbReference type="PROSITE" id="PS51257">
    <property type="entry name" value="PROKAR_LIPOPROTEIN"/>
    <property type="match status" value="1"/>
</dbReference>
<dbReference type="EMBL" id="JAFKMR010000013">
    <property type="protein sequence ID" value="MBN8743687.1"/>
    <property type="molecule type" value="Genomic_DNA"/>
</dbReference>
<sequence length="439" mass="43604">MPQASRSAFFRAASVIAALSTALLLAACGGGGGSGGTDSPSPTPSYNTDLSNISPGNNTNLGGVAGLPTATGSNVVPVSIRQLGSNTTTLTANTPYVTVTVCAPGGSPCQSIPDVLVDTGSQGLRLFSAALNNAQLSALPQITNGSSTLAACAQFASGYAWGSMRQAIVQIGGEATTTAIPIQIMDDAALPAAPSSCSGTGGVDFASNFYGIANGILGVSNLKYDCGSACAQSAKPGVYFACTGSTCTGTTVDTSLQGINPIAAFATDNNGSILALPGVPLPLGAPSANGTLIFGINTQANNTLSGAQLYPLDSAGNLSLTLNGTPVSGFVDSGSNGYYLALSGVPTCSQTSSFYCPSQAFSLAASLQLADRSYGPTQNIVIGNAQEMFQTQNAALPALGGTAAIPGFVDLGLPFFYGRSIATGLEGSNASAPNGYLAY</sequence>
<dbReference type="RefSeq" id="WP_276728772.1">
    <property type="nucleotide sequence ID" value="NZ_JAFKMR010000013.1"/>
</dbReference>
<gene>
    <name evidence="3" type="ORF">J0I24_05200</name>
</gene>